<keyword evidence="1" id="KW-1133">Transmembrane helix</keyword>
<dbReference type="RefSeq" id="WP_311512470.1">
    <property type="nucleotide sequence ID" value="NZ_JAVREP010000009.1"/>
</dbReference>
<organism evidence="2 3">
    <name type="scientific">Nocardiopsis lambiniae</name>
    <dbReference type="NCBI Taxonomy" id="3075539"/>
    <lineage>
        <taxon>Bacteria</taxon>
        <taxon>Bacillati</taxon>
        <taxon>Actinomycetota</taxon>
        <taxon>Actinomycetes</taxon>
        <taxon>Streptosporangiales</taxon>
        <taxon>Nocardiopsidaceae</taxon>
        <taxon>Nocardiopsis</taxon>
    </lineage>
</organism>
<dbReference type="Proteomes" id="UP001183390">
    <property type="component" value="Unassembled WGS sequence"/>
</dbReference>
<feature type="transmembrane region" description="Helical" evidence="1">
    <location>
        <begin position="173"/>
        <end position="191"/>
    </location>
</feature>
<feature type="transmembrane region" description="Helical" evidence="1">
    <location>
        <begin position="58"/>
        <end position="80"/>
    </location>
</feature>
<keyword evidence="1" id="KW-0472">Membrane</keyword>
<feature type="transmembrane region" description="Helical" evidence="1">
    <location>
        <begin position="22"/>
        <end position="46"/>
    </location>
</feature>
<reference evidence="3" key="1">
    <citation type="submission" date="2023-07" db="EMBL/GenBank/DDBJ databases">
        <title>30 novel species of actinomycetes from the DSMZ collection.</title>
        <authorList>
            <person name="Nouioui I."/>
        </authorList>
    </citation>
    <scope>NUCLEOTIDE SEQUENCE [LARGE SCALE GENOMIC DNA]</scope>
    <source>
        <strain evidence="3">DSM 44743</strain>
    </source>
</reference>
<sequence>MTPAPSPPAPDRVASARRRRMLVLWICSGGFGLAMGVTFAVTMVFLGSGSLTGEGVPLVWVVVFLLTGLFSGVGFGLFMWHAMGGQAGFPPPGATMATRRAAARAVRRHRPTGDTPADGTARVAAENVLRRSPWLTLRLPLIVFLIGFGMNAWSILARFPWPEGILAVPWGNLLGFVLFTSMLTVALPLTARGRKDARLFLDALGEAERERPAPGTGR</sequence>
<evidence type="ECO:0000313" key="2">
    <source>
        <dbReference type="EMBL" id="MDT0329866.1"/>
    </source>
</evidence>
<name>A0ABU2MB15_9ACTN</name>
<feature type="transmembrane region" description="Helical" evidence="1">
    <location>
        <begin position="139"/>
        <end position="161"/>
    </location>
</feature>
<accession>A0ABU2MB15</accession>
<comment type="caution">
    <text evidence="2">The sequence shown here is derived from an EMBL/GenBank/DDBJ whole genome shotgun (WGS) entry which is preliminary data.</text>
</comment>
<evidence type="ECO:0000256" key="1">
    <source>
        <dbReference type="SAM" id="Phobius"/>
    </source>
</evidence>
<protein>
    <submittedName>
        <fullName evidence="2">Uncharacterized protein</fullName>
    </submittedName>
</protein>
<dbReference type="EMBL" id="JAVREP010000009">
    <property type="protein sequence ID" value="MDT0329866.1"/>
    <property type="molecule type" value="Genomic_DNA"/>
</dbReference>
<gene>
    <name evidence="2" type="ORF">RM479_15750</name>
</gene>
<keyword evidence="1" id="KW-0812">Transmembrane</keyword>
<evidence type="ECO:0000313" key="3">
    <source>
        <dbReference type="Proteomes" id="UP001183390"/>
    </source>
</evidence>
<proteinExistence type="predicted"/>
<keyword evidence="3" id="KW-1185">Reference proteome</keyword>